<protein>
    <submittedName>
        <fullName evidence="2">Uncharacterized protein</fullName>
    </submittedName>
</protein>
<organism evidence="2 3">
    <name type="scientific">Linum tenue</name>
    <dbReference type="NCBI Taxonomy" id="586396"/>
    <lineage>
        <taxon>Eukaryota</taxon>
        <taxon>Viridiplantae</taxon>
        <taxon>Streptophyta</taxon>
        <taxon>Embryophyta</taxon>
        <taxon>Tracheophyta</taxon>
        <taxon>Spermatophyta</taxon>
        <taxon>Magnoliopsida</taxon>
        <taxon>eudicotyledons</taxon>
        <taxon>Gunneridae</taxon>
        <taxon>Pentapetalae</taxon>
        <taxon>rosids</taxon>
        <taxon>fabids</taxon>
        <taxon>Malpighiales</taxon>
        <taxon>Linaceae</taxon>
        <taxon>Linum</taxon>
    </lineage>
</organism>
<dbReference type="PANTHER" id="PTHR31147">
    <property type="entry name" value="ACYL TRANSFERASE 4"/>
    <property type="match status" value="1"/>
</dbReference>
<evidence type="ECO:0000313" key="2">
    <source>
        <dbReference type="EMBL" id="CAI0415730.1"/>
    </source>
</evidence>
<dbReference type="PANTHER" id="PTHR31147:SF33">
    <property type="entry name" value="N-HYDROXYCINNAMOYL_BENZOYLTRANSFERASE, PUTATIVE-RELATED"/>
    <property type="match status" value="1"/>
</dbReference>
<evidence type="ECO:0000313" key="3">
    <source>
        <dbReference type="Proteomes" id="UP001154282"/>
    </source>
</evidence>
<keyword evidence="3" id="KW-1185">Reference proteome</keyword>
<dbReference type="InterPro" id="IPR023213">
    <property type="entry name" value="CAT-like_dom_sf"/>
</dbReference>
<evidence type="ECO:0000256" key="1">
    <source>
        <dbReference type="ARBA" id="ARBA00009861"/>
    </source>
</evidence>
<comment type="caution">
    <text evidence="2">The sequence shown here is derived from an EMBL/GenBank/DDBJ whole genome shotgun (WGS) entry which is preliminary data.</text>
</comment>
<name>A0AAV0K0E2_9ROSI</name>
<reference evidence="2" key="1">
    <citation type="submission" date="2022-08" db="EMBL/GenBank/DDBJ databases">
        <authorList>
            <person name="Gutierrez-Valencia J."/>
        </authorList>
    </citation>
    <scope>NUCLEOTIDE SEQUENCE</scope>
</reference>
<dbReference type="Pfam" id="PF02458">
    <property type="entry name" value="Transferase"/>
    <property type="match status" value="1"/>
</dbReference>
<comment type="similarity">
    <text evidence="1">Belongs to the plant acyltransferase family.</text>
</comment>
<accession>A0AAV0K0E2</accession>
<dbReference type="Proteomes" id="UP001154282">
    <property type="component" value="Unassembled WGS sequence"/>
</dbReference>
<dbReference type="EMBL" id="CAMGYJ010000005">
    <property type="protein sequence ID" value="CAI0415730.1"/>
    <property type="molecule type" value="Genomic_DNA"/>
</dbReference>
<dbReference type="Gene3D" id="3.30.559.10">
    <property type="entry name" value="Chloramphenicol acetyltransferase-like domain"/>
    <property type="match status" value="2"/>
</dbReference>
<proteinExistence type="inferred from homology"/>
<gene>
    <name evidence="2" type="ORF">LITE_LOCUS16736</name>
</gene>
<sequence>MAANPSVQVREATVIKPAAPTPSHVLPLSALDSQLFLRFTVEYLFAFKPPPHHQNVDVADRIKSALSKILVPYYPLAGRVRPRPDGGPGLEVVCRAQGGLFVEAVSDSFETAEFDGPPKSVRQWRKLLSFQVPDVLKGAPPLVVQLTWLKDGGATLAVGFNHCLIDGVGGSEFLNSFARLARAAGAGGGDVVNNLKPKPRPIWDRHLLDPPAHYLHSVSHPEFGSVPDLCGFASRFASDKLLTPTSVTFDRRSQNELKRLAAGPGFTSFEVLAAHVWRSWARALSLPENQTLKLLFSVNVRDRVRPHVPAGYYGNAFVLGCAQASVREIVAGEGGGLGHVAMLVRKAKERVDGGFVESVVEEVSRGKAPDSVGVLIVSQWSRLGMERVDFGMGRPVSVGPVCVDRYCLMLPVHGQADGVRVTLAVPNSGAEKYEYLVKSPCS</sequence>
<dbReference type="SUPFAM" id="SSF52777">
    <property type="entry name" value="CoA-dependent acyltransferases"/>
    <property type="match status" value="1"/>
</dbReference>
<dbReference type="AlphaFoldDB" id="A0AAV0K0E2"/>
<dbReference type="InterPro" id="IPR050898">
    <property type="entry name" value="Plant_acyltransferase"/>
</dbReference>